<reference evidence="2" key="1">
    <citation type="submission" date="2023-06" db="EMBL/GenBank/DDBJ databases">
        <title>Survivors Of The Sea: Transcriptome response of Skeletonema marinoi to long-term dormancy.</title>
        <authorList>
            <person name="Pinder M.I.M."/>
            <person name="Kourtchenko O."/>
            <person name="Robertson E.K."/>
            <person name="Larsson T."/>
            <person name="Maumus F."/>
            <person name="Osuna-Cruz C.M."/>
            <person name="Vancaester E."/>
            <person name="Stenow R."/>
            <person name="Vandepoele K."/>
            <person name="Ploug H."/>
            <person name="Bruchert V."/>
            <person name="Godhe A."/>
            <person name="Topel M."/>
        </authorList>
    </citation>
    <scope>NUCLEOTIDE SEQUENCE</scope>
    <source>
        <strain evidence="2">R05AC</strain>
    </source>
</reference>
<accession>A0AAD9DK69</accession>
<organism evidence="2 3">
    <name type="scientific">Skeletonema marinoi</name>
    <dbReference type="NCBI Taxonomy" id="267567"/>
    <lineage>
        <taxon>Eukaryota</taxon>
        <taxon>Sar</taxon>
        <taxon>Stramenopiles</taxon>
        <taxon>Ochrophyta</taxon>
        <taxon>Bacillariophyta</taxon>
        <taxon>Coscinodiscophyceae</taxon>
        <taxon>Thalassiosirophycidae</taxon>
        <taxon>Thalassiosirales</taxon>
        <taxon>Skeletonemataceae</taxon>
        <taxon>Skeletonema</taxon>
        <taxon>Skeletonema marinoi-dohrnii complex</taxon>
    </lineage>
</organism>
<dbReference type="EMBL" id="JATAAI010000001">
    <property type="protein sequence ID" value="KAK1748378.1"/>
    <property type="molecule type" value="Genomic_DNA"/>
</dbReference>
<comment type="caution">
    <text evidence="2">The sequence shown here is derived from an EMBL/GenBank/DDBJ whole genome shotgun (WGS) entry which is preliminary data.</text>
</comment>
<feature type="coiled-coil region" evidence="1">
    <location>
        <begin position="7"/>
        <end position="48"/>
    </location>
</feature>
<dbReference type="Proteomes" id="UP001224775">
    <property type="component" value="Unassembled WGS sequence"/>
</dbReference>
<protein>
    <submittedName>
        <fullName evidence="2">Uncharacterized protein</fullName>
    </submittedName>
</protein>
<keyword evidence="3" id="KW-1185">Reference proteome</keyword>
<proteinExistence type="predicted"/>
<keyword evidence="1" id="KW-0175">Coiled coil</keyword>
<dbReference type="AlphaFoldDB" id="A0AAD9DK69"/>
<evidence type="ECO:0000256" key="1">
    <source>
        <dbReference type="SAM" id="Coils"/>
    </source>
</evidence>
<evidence type="ECO:0000313" key="3">
    <source>
        <dbReference type="Proteomes" id="UP001224775"/>
    </source>
</evidence>
<gene>
    <name evidence="2" type="ORF">QTG54_000317</name>
</gene>
<sequence>MRTYVDEVEMQRESDAIQEDMAALNQQVNELSQKLQESKEEVIAAANINDNDAEVIKSLQDSLANKDKQYMNEVAKFEEQCVVT</sequence>
<evidence type="ECO:0000313" key="2">
    <source>
        <dbReference type="EMBL" id="KAK1748378.1"/>
    </source>
</evidence>
<name>A0AAD9DK69_9STRA</name>